<dbReference type="PROSITE" id="PS51257">
    <property type="entry name" value="PROKAR_LIPOPROTEIN"/>
    <property type="match status" value="1"/>
</dbReference>
<evidence type="ECO:0008006" key="3">
    <source>
        <dbReference type="Google" id="ProtNLM"/>
    </source>
</evidence>
<gene>
    <name evidence="1" type="ORF">L0P03_20875</name>
</gene>
<comment type="caution">
    <text evidence="1">The sequence shown here is derived from an EMBL/GenBank/DDBJ whole genome shotgun (WGS) entry which is preliminary data.</text>
</comment>
<dbReference type="Proteomes" id="UP001199750">
    <property type="component" value="Unassembled WGS sequence"/>
</dbReference>
<evidence type="ECO:0000313" key="2">
    <source>
        <dbReference type="Proteomes" id="UP001199750"/>
    </source>
</evidence>
<dbReference type="EMBL" id="JAKNDN010000069">
    <property type="protein sequence ID" value="MCG4962273.1"/>
    <property type="molecule type" value="Genomic_DNA"/>
</dbReference>
<protein>
    <recommendedName>
        <fullName evidence="3">Lipoprotein</fullName>
    </recommendedName>
</protein>
<reference evidence="1" key="1">
    <citation type="submission" date="2022-01" db="EMBL/GenBank/DDBJ databases">
        <title>Collection of gut derived symbiotic bacterial strains cultured from healthy donors.</title>
        <authorList>
            <person name="Lin H."/>
            <person name="Kohout C."/>
            <person name="Waligurski E."/>
            <person name="Pamer E.G."/>
        </authorList>
    </citation>
    <scope>NUCLEOTIDE SEQUENCE</scope>
    <source>
        <strain evidence="1">DFI.1.149</strain>
    </source>
</reference>
<dbReference type="RefSeq" id="WP_217778997.1">
    <property type="nucleotide sequence ID" value="NZ_JAHOOV010000057.1"/>
</dbReference>
<accession>A0AAW5CBI8</accession>
<name>A0AAW5CBI8_9BACT</name>
<dbReference type="AlphaFoldDB" id="A0AAW5CBI8"/>
<proteinExistence type="predicted"/>
<organism evidence="1 2">
    <name type="scientific">Odoribacter splanchnicus</name>
    <dbReference type="NCBI Taxonomy" id="28118"/>
    <lineage>
        <taxon>Bacteria</taxon>
        <taxon>Pseudomonadati</taxon>
        <taxon>Bacteroidota</taxon>
        <taxon>Bacteroidia</taxon>
        <taxon>Bacteroidales</taxon>
        <taxon>Odoribacteraceae</taxon>
        <taxon>Odoribacter</taxon>
    </lineage>
</organism>
<sequence>MRYLRDDYLGYLLGFVLFVSCSHEQDKKQRTSSINLRQQYVKTNKFLDVDMSKFLPGTQTQASVTAEDSAQMFVALYCFYSHVKVVDDAYVCDLTNVQEIQVSERVFRSLSENLQKTNLQIQRLKEQGKKVTISEITPEYLNSLLENK</sequence>
<evidence type="ECO:0000313" key="1">
    <source>
        <dbReference type="EMBL" id="MCG4962273.1"/>
    </source>
</evidence>